<protein>
    <submittedName>
        <fullName evidence="1">17954_t:CDS:1</fullName>
    </submittedName>
</protein>
<dbReference type="AlphaFoldDB" id="A0A9N9EML7"/>
<evidence type="ECO:0000313" key="2">
    <source>
        <dbReference type="Proteomes" id="UP000789570"/>
    </source>
</evidence>
<dbReference type="OrthoDB" id="2327888at2759"/>
<organism evidence="1 2">
    <name type="scientific">Funneliformis caledonium</name>
    <dbReference type="NCBI Taxonomy" id="1117310"/>
    <lineage>
        <taxon>Eukaryota</taxon>
        <taxon>Fungi</taxon>
        <taxon>Fungi incertae sedis</taxon>
        <taxon>Mucoromycota</taxon>
        <taxon>Glomeromycotina</taxon>
        <taxon>Glomeromycetes</taxon>
        <taxon>Glomerales</taxon>
        <taxon>Glomeraceae</taxon>
        <taxon>Funneliformis</taxon>
    </lineage>
</organism>
<gene>
    <name evidence="1" type="ORF">FCALED_LOCUS12342</name>
</gene>
<name>A0A9N9EML7_9GLOM</name>
<dbReference type="Proteomes" id="UP000789570">
    <property type="component" value="Unassembled WGS sequence"/>
</dbReference>
<feature type="non-terminal residue" evidence="1">
    <location>
        <position position="1"/>
    </location>
</feature>
<accession>A0A9N9EML7</accession>
<dbReference type="EMBL" id="CAJVPQ010005904">
    <property type="protein sequence ID" value="CAG8677772.1"/>
    <property type="molecule type" value="Genomic_DNA"/>
</dbReference>
<comment type="caution">
    <text evidence="1">The sequence shown here is derived from an EMBL/GenBank/DDBJ whole genome shotgun (WGS) entry which is preliminary data.</text>
</comment>
<reference evidence="1" key="1">
    <citation type="submission" date="2021-06" db="EMBL/GenBank/DDBJ databases">
        <authorList>
            <person name="Kallberg Y."/>
            <person name="Tangrot J."/>
            <person name="Rosling A."/>
        </authorList>
    </citation>
    <scope>NUCLEOTIDE SEQUENCE</scope>
    <source>
        <strain evidence="1">UK204</strain>
    </source>
</reference>
<sequence>INAYKTSSYNETEPGYKINQILTYLDGTLIVFLTKPINETCNEPRIDLRVIHSNGTVDKVKVEHSIPDFNFCLVPDDISLHIKLIRNIPDSIYVLYENSSDINSASYYVSLFTRTGKIISNTFLSRVSVIDGTLSSSGVMYSHDNEASGFIFWNYLNETFVDWIYFSKPDFGGNFHPINNGHLKIQNASLDSFTIFSTIDGAFAIVISRTNFLSQPLDESINPVRPTFRLYVTFINPDKTVDGPFLLYQSAIPNLQVMFQCSKTYTTLGNSCILNMKRDEEYKLIRIKFQNTGSVVGIDKFSDFEMYKDLRETTKFRNLFYGGFLVLFFNDSEDTLYKTFQSIILDDERNYYSTLEFPNNLKISNHAMGDFRNNTFVIAYQDDEYTWKVYSEDLPRFFDDNGYNNINVNTTYPLINSKIPLSTTSINITYNFPIIISTNNISIYQDGSGGKPILRQSIPGNAPTSFVYSADNQSLILNVLESTFNQPNGNYYIVIDDNAVKDFKTEQPLMGIQTHTWKFNTSK</sequence>
<proteinExistence type="predicted"/>
<keyword evidence="2" id="KW-1185">Reference proteome</keyword>
<evidence type="ECO:0000313" key="1">
    <source>
        <dbReference type="EMBL" id="CAG8677772.1"/>
    </source>
</evidence>